<feature type="transmembrane region" description="Helical" evidence="3">
    <location>
        <begin position="133"/>
        <end position="150"/>
    </location>
</feature>
<keyword evidence="3" id="KW-0472">Membrane</keyword>
<evidence type="ECO:0000256" key="1">
    <source>
        <dbReference type="ARBA" id="ARBA00004370"/>
    </source>
</evidence>
<gene>
    <name evidence="5" type="ORF">QY95_04054</name>
</gene>
<protein>
    <submittedName>
        <fullName evidence="5">Arginine/ornithine antiporter ArcD</fullName>
    </submittedName>
</protein>
<dbReference type="InterPro" id="IPR002656">
    <property type="entry name" value="Acyl_transf_3_dom"/>
</dbReference>
<dbReference type="Proteomes" id="UP000031563">
    <property type="component" value="Unassembled WGS sequence"/>
</dbReference>
<organism evidence="5 6">
    <name type="scientific">Bacillus thermotolerans</name>
    <name type="common">Quasibacillus thermotolerans</name>
    <dbReference type="NCBI Taxonomy" id="1221996"/>
    <lineage>
        <taxon>Bacteria</taxon>
        <taxon>Bacillati</taxon>
        <taxon>Bacillota</taxon>
        <taxon>Bacilli</taxon>
        <taxon>Bacillales</taxon>
        <taxon>Bacillaceae</taxon>
        <taxon>Bacillus</taxon>
    </lineage>
</organism>
<feature type="transmembrane region" description="Helical" evidence="3">
    <location>
        <begin position="265"/>
        <end position="280"/>
    </location>
</feature>
<feature type="transmembrane region" description="Helical" evidence="3">
    <location>
        <begin position="12"/>
        <end position="29"/>
    </location>
</feature>
<dbReference type="RefSeq" id="WP_039231751.1">
    <property type="nucleotide sequence ID" value="NZ_JWIQ02000026.1"/>
</dbReference>
<dbReference type="GO" id="GO:0016747">
    <property type="term" value="F:acyltransferase activity, transferring groups other than amino-acyl groups"/>
    <property type="evidence" value="ECO:0007669"/>
    <property type="project" value="InterPro"/>
</dbReference>
<dbReference type="Pfam" id="PF01757">
    <property type="entry name" value="Acyl_transf_3"/>
    <property type="match status" value="1"/>
</dbReference>
<feature type="transmembrane region" description="Helical" evidence="3">
    <location>
        <begin position="156"/>
        <end position="175"/>
    </location>
</feature>
<feature type="transmembrane region" description="Helical" evidence="3">
    <location>
        <begin position="235"/>
        <end position="253"/>
    </location>
</feature>
<dbReference type="PANTHER" id="PTHR37312:SF1">
    <property type="entry name" value="MEMBRANE-BOUND ACYLTRANSFERASE YKRP-RELATED"/>
    <property type="match status" value="1"/>
</dbReference>
<evidence type="ECO:0000259" key="4">
    <source>
        <dbReference type="Pfam" id="PF01757"/>
    </source>
</evidence>
<evidence type="ECO:0000256" key="3">
    <source>
        <dbReference type="SAM" id="Phobius"/>
    </source>
</evidence>
<keyword evidence="3" id="KW-1133">Transmembrane helix</keyword>
<proteinExistence type="inferred from homology"/>
<dbReference type="PANTHER" id="PTHR37312">
    <property type="entry name" value="MEMBRANE-BOUND ACYLTRANSFERASE YKRP-RELATED"/>
    <property type="match status" value="1"/>
</dbReference>
<feature type="transmembrane region" description="Helical" evidence="3">
    <location>
        <begin position="107"/>
        <end position="126"/>
    </location>
</feature>
<keyword evidence="3" id="KW-0812">Transmembrane</keyword>
<dbReference type="EMBL" id="JWIR02000009">
    <property type="protein sequence ID" value="KKB42637.1"/>
    <property type="molecule type" value="Genomic_DNA"/>
</dbReference>
<feature type="domain" description="Acyltransferase 3" evidence="4">
    <location>
        <begin position="5"/>
        <end position="306"/>
    </location>
</feature>
<dbReference type="OrthoDB" id="6623990at2"/>
<dbReference type="AlphaFoldDB" id="A0A0F5I1L2"/>
<dbReference type="STRING" id="1221996.QY95_04054"/>
<feature type="transmembrane region" description="Helical" evidence="3">
    <location>
        <begin position="74"/>
        <end position="92"/>
    </location>
</feature>
<dbReference type="InterPro" id="IPR052734">
    <property type="entry name" value="Nod_factor_acetyltransferase"/>
</dbReference>
<sequence length="341" mass="39853">MSKRNYYFDNVKFVLIVFVVFGHLLRSYIEDDQTFFALYATIYLFHMPAFILISGFFSKSFYKPGYLKKITQKILLPFMIFQVLYSIFYFFLRGEETFELNMLIPEWSLWFLLSLFFWNVLLVLLVKWLKLKPALLLTVAFAIGITIGCIDTQLNILSFARTFIFFPFFLIGFYLKKEHFQILFTIPARVALLLSTAAVLYASYVFAGYDQDWLFGSVSFQELGATNLEGMTYRFIIYVLNFIMIAALLAFVPHKNYFFTAWGRNTLYVYLLHGFFIQTFRESAWEESAQSILLLLAAAIILAMFLSSKAVTALTQPLIELKWTRLKDWLGSRRQSKDPSS</sequence>
<feature type="transmembrane region" description="Helical" evidence="3">
    <location>
        <begin position="182"/>
        <end position="207"/>
    </location>
</feature>
<evidence type="ECO:0000313" key="6">
    <source>
        <dbReference type="Proteomes" id="UP000031563"/>
    </source>
</evidence>
<feature type="transmembrane region" description="Helical" evidence="3">
    <location>
        <begin position="292"/>
        <end position="315"/>
    </location>
</feature>
<keyword evidence="6" id="KW-1185">Reference proteome</keyword>
<accession>A0A0F5I1L2</accession>
<comment type="caution">
    <text evidence="5">The sequence shown here is derived from an EMBL/GenBank/DDBJ whole genome shotgun (WGS) entry which is preliminary data.</text>
</comment>
<comment type="similarity">
    <text evidence="2">Belongs to the acyltransferase 3 family.</text>
</comment>
<comment type="subcellular location">
    <subcellularLocation>
        <location evidence="1">Membrane</location>
    </subcellularLocation>
</comment>
<reference evidence="5" key="1">
    <citation type="submission" date="2015-02" db="EMBL/GenBank/DDBJ databases">
        <title>Genome Assembly of Bacillaceae bacterium MTCC 8252.</title>
        <authorList>
            <person name="Verma A."/>
            <person name="Khatri I."/>
            <person name="Mual P."/>
            <person name="Subramanian S."/>
            <person name="Krishnamurthi S."/>
        </authorList>
    </citation>
    <scope>NUCLEOTIDE SEQUENCE [LARGE SCALE GENOMIC DNA]</scope>
    <source>
        <strain evidence="5">MTCC 8252</strain>
    </source>
</reference>
<feature type="transmembrane region" description="Helical" evidence="3">
    <location>
        <begin position="35"/>
        <end position="62"/>
    </location>
</feature>
<evidence type="ECO:0000313" key="5">
    <source>
        <dbReference type="EMBL" id="KKB42637.1"/>
    </source>
</evidence>
<name>A0A0F5I1L2_BACTR</name>
<accession>A0A0F5IBV3</accession>
<evidence type="ECO:0000256" key="2">
    <source>
        <dbReference type="ARBA" id="ARBA00007400"/>
    </source>
</evidence>